<keyword evidence="2" id="KW-0472">Membrane</keyword>
<feature type="transmembrane region" description="Helical" evidence="2">
    <location>
        <begin position="6"/>
        <end position="23"/>
    </location>
</feature>
<dbReference type="EMBL" id="JBHTCO010000002">
    <property type="protein sequence ID" value="MFC7391813.1"/>
    <property type="molecule type" value="Genomic_DNA"/>
</dbReference>
<evidence type="ECO:0000256" key="2">
    <source>
        <dbReference type="SAM" id="Phobius"/>
    </source>
</evidence>
<keyword evidence="2" id="KW-0812">Transmembrane</keyword>
<protein>
    <submittedName>
        <fullName evidence="3">DUF948 domain-containing protein</fullName>
    </submittedName>
</protein>
<dbReference type="Proteomes" id="UP001596505">
    <property type="component" value="Unassembled WGS sequence"/>
</dbReference>
<keyword evidence="4" id="KW-1185">Reference proteome</keyword>
<dbReference type="PANTHER" id="PTHR40070">
    <property type="entry name" value="UPF0478 PROTEIN YTXG"/>
    <property type="match status" value="1"/>
</dbReference>
<comment type="caution">
    <text evidence="3">The sequence shown here is derived from an EMBL/GenBank/DDBJ whole genome shotgun (WGS) entry which is preliminary data.</text>
</comment>
<sequence>MIIVWLSIALVVIAIICFGIAAFKIMKDVKSTVVNVGKTAEKLREKAEGILKEQEKLNEKLKQLQEDMNIKKDNIQHIANETKSLKSTVSRSFKNIKEKLTKTSAS</sequence>
<accession>A0ABW2PQX8</accession>
<gene>
    <name evidence="3" type="ORF">ACFQRG_02240</name>
</gene>
<dbReference type="RefSeq" id="WP_380963172.1">
    <property type="nucleotide sequence ID" value="NZ_JBHTCO010000002.1"/>
</dbReference>
<reference evidence="4" key="1">
    <citation type="journal article" date="2019" name="Int. J. Syst. Evol. Microbiol.">
        <title>The Global Catalogue of Microorganisms (GCM) 10K type strain sequencing project: providing services to taxonomists for standard genome sequencing and annotation.</title>
        <authorList>
            <consortium name="The Broad Institute Genomics Platform"/>
            <consortium name="The Broad Institute Genome Sequencing Center for Infectious Disease"/>
            <person name="Wu L."/>
            <person name="Ma J."/>
        </authorList>
    </citation>
    <scope>NUCLEOTIDE SEQUENCE [LARGE SCALE GENOMIC DNA]</scope>
    <source>
        <strain evidence="4">CGMCC 1.16305</strain>
    </source>
</reference>
<proteinExistence type="predicted"/>
<keyword evidence="2" id="KW-1133">Transmembrane helix</keyword>
<evidence type="ECO:0000313" key="4">
    <source>
        <dbReference type="Proteomes" id="UP001596505"/>
    </source>
</evidence>
<evidence type="ECO:0000313" key="3">
    <source>
        <dbReference type="EMBL" id="MFC7391813.1"/>
    </source>
</evidence>
<dbReference type="InterPro" id="IPR009293">
    <property type="entry name" value="UPF0478"/>
</dbReference>
<dbReference type="PANTHER" id="PTHR40070:SF1">
    <property type="entry name" value="UPF0478 PROTEIN YTXG"/>
    <property type="match status" value="1"/>
</dbReference>
<dbReference type="Pfam" id="PF06103">
    <property type="entry name" value="DUF948"/>
    <property type="match status" value="1"/>
</dbReference>
<keyword evidence="1" id="KW-0175">Coiled coil</keyword>
<feature type="coiled-coil region" evidence="1">
    <location>
        <begin position="40"/>
        <end position="81"/>
    </location>
</feature>
<organism evidence="3 4">
    <name type="scientific">Scopulibacillus cellulosilyticus</name>
    <dbReference type="NCBI Taxonomy" id="2665665"/>
    <lineage>
        <taxon>Bacteria</taxon>
        <taxon>Bacillati</taxon>
        <taxon>Bacillota</taxon>
        <taxon>Bacilli</taxon>
        <taxon>Bacillales</taxon>
        <taxon>Sporolactobacillaceae</taxon>
        <taxon>Scopulibacillus</taxon>
    </lineage>
</organism>
<evidence type="ECO:0000256" key="1">
    <source>
        <dbReference type="SAM" id="Coils"/>
    </source>
</evidence>
<name>A0ABW2PQX8_9BACL</name>